<reference evidence="3" key="1">
    <citation type="journal article" date="2019" name="bioRxiv">
        <title>The Genome of the Zebra Mussel, Dreissena polymorpha: A Resource for Invasive Species Research.</title>
        <authorList>
            <person name="McCartney M.A."/>
            <person name="Auch B."/>
            <person name="Kono T."/>
            <person name="Mallez S."/>
            <person name="Zhang Y."/>
            <person name="Obille A."/>
            <person name="Becker A."/>
            <person name="Abrahante J.E."/>
            <person name="Garbe J."/>
            <person name="Badalamenti J.P."/>
            <person name="Herman A."/>
            <person name="Mangelson H."/>
            <person name="Liachko I."/>
            <person name="Sullivan S."/>
            <person name="Sone E.D."/>
            <person name="Koren S."/>
            <person name="Silverstein K.A.T."/>
            <person name="Beckman K.B."/>
            <person name="Gohl D.M."/>
        </authorList>
    </citation>
    <scope>NUCLEOTIDE SEQUENCE</scope>
    <source>
        <strain evidence="3">Duluth1</strain>
        <tissue evidence="3">Whole animal</tissue>
    </source>
</reference>
<dbReference type="InterPro" id="IPR011042">
    <property type="entry name" value="6-blade_b-propeller_TolB-like"/>
</dbReference>
<dbReference type="InterPro" id="IPR000315">
    <property type="entry name" value="Znf_B-box"/>
</dbReference>
<dbReference type="EMBL" id="JAIWYP010000006">
    <property type="protein sequence ID" value="KAH3814737.1"/>
    <property type="molecule type" value="Genomic_DNA"/>
</dbReference>
<keyword evidence="1" id="KW-0479">Metal-binding</keyword>
<accession>A0A9D4GD92</accession>
<sequence>METGSHVKPNACVEESNYSNKPHLDASQNKTFLTDQHETCIDGCTTTAIPPACPTAMGSSDCTSHCDLCKVDELQVEAVGFCINCTDFLCRNCLLNHTKIKVTRSHTILQGENLPTDPEPIIAVRKLVKCDIHPEYDIKFVCAEHSTTICAMCLTDQHRMCTFQKISELKEEYRRKEATVKANLLDVHQRIEEFKLNRDKYIGTIEAQQKQVISEAQGFAQQLIEKIVTLTTKVEDTVNGHLDKEISTTKESLRDADKLFQEIKKITVLFEAAQQYGNSEECVLASRHIDHKVKEIFRKISLLESHEDKHISLEKNVQLHKLDTICYVTLLGTKQQPGKENASDEVMEQLQINERDDSKLNITTRECGTSCDLSVLKCNKEVQTVDADAQSTSEAMLVKSPDQSNPPLIKRPYIDRTVLPNASTCKISSTNDSLNCFVTAIVTLHNGKTLIADRNNKKIKLLSKEFVVLEEYSLSGCPIDMCVADQHVYVCCLNERKLLRFMISGDGRLIQASGYATLYWPVSLSSFDDKVLVLCFKHDSVLDTIRKENVIIEIRNRSKLDASFTKQDENGHHKYIDYAKRIMTIDSYSILLAENERVSCYSIDQAEDDVSVRKWYYTNHGQNILQNARGVALDKEGNVYICGETSNNVHQVSSKNYRKGKVIITNINKPFSVCVDSANDRLIVGCCNDNYIHVFNFQRLC</sequence>
<comment type="caution">
    <text evidence="3">The sequence shown here is derived from an EMBL/GenBank/DDBJ whole genome shotgun (WGS) entry which is preliminary data.</text>
</comment>
<keyword evidence="1" id="KW-0863">Zinc-finger</keyword>
<feature type="domain" description="B box-type" evidence="2">
    <location>
        <begin position="125"/>
        <end position="169"/>
    </location>
</feature>
<dbReference type="SUPFAM" id="SSF57845">
    <property type="entry name" value="B-box zinc-binding domain"/>
    <property type="match status" value="1"/>
</dbReference>
<keyword evidence="4" id="KW-1185">Reference proteome</keyword>
<evidence type="ECO:0000259" key="2">
    <source>
        <dbReference type="PROSITE" id="PS50119"/>
    </source>
</evidence>
<dbReference type="Pfam" id="PF06739">
    <property type="entry name" value="SBBP"/>
    <property type="match status" value="1"/>
</dbReference>
<keyword evidence="1" id="KW-0862">Zinc</keyword>
<dbReference type="GO" id="GO:0008270">
    <property type="term" value="F:zinc ion binding"/>
    <property type="evidence" value="ECO:0007669"/>
    <property type="project" value="UniProtKB-KW"/>
</dbReference>
<evidence type="ECO:0000313" key="4">
    <source>
        <dbReference type="Proteomes" id="UP000828390"/>
    </source>
</evidence>
<dbReference type="PROSITE" id="PS50119">
    <property type="entry name" value="ZF_BBOX"/>
    <property type="match status" value="1"/>
</dbReference>
<dbReference type="Proteomes" id="UP000828390">
    <property type="component" value="Unassembled WGS sequence"/>
</dbReference>
<dbReference type="InterPro" id="IPR047153">
    <property type="entry name" value="TRIM45/56/19-like"/>
</dbReference>
<evidence type="ECO:0000313" key="3">
    <source>
        <dbReference type="EMBL" id="KAH3814737.1"/>
    </source>
</evidence>
<dbReference type="InterPro" id="IPR010620">
    <property type="entry name" value="SBBP_repeat"/>
</dbReference>
<proteinExistence type="predicted"/>
<dbReference type="PANTHER" id="PTHR25462">
    <property type="entry name" value="BONUS, ISOFORM C-RELATED"/>
    <property type="match status" value="1"/>
</dbReference>
<dbReference type="SUPFAM" id="SSF101898">
    <property type="entry name" value="NHL repeat"/>
    <property type="match status" value="1"/>
</dbReference>
<reference evidence="3" key="2">
    <citation type="submission" date="2020-11" db="EMBL/GenBank/DDBJ databases">
        <authorList>
            <person name="McCartney M.A."/>
            <person name="Auch B."/>
            <person name="Kono T."/>
            <person name="Mallez S."/>
            <person name="Becker A."/>
            <person name="Gohl D.M."/>
            <person name="Silverstein K.A.T."/>
            <person name="Koren S."/>
            <person name="Bechman K.B."/>
            <person name="Herman A."/>
            <person name="Abrahante J.E."/>
            <person name="Garbe J."/>
        </authorList>
    </citation>
    <scope>NUCLEOTIDE SEQUENCE</scope>
    <source>
        <strain evidence="3">Duluth1</strain>
        <tissue evidence="3">Whole animal</tissue>
    </source>
</reference>
<dbReference type="GO" id="GO:0061630">
    <property type="term" value="F:ubiquitin protein ligase activity"/>
    <property type="evidence" value="ECO:0007669"/>
    <property type="project" value="TreeGrafter"/>
</dbReference>
<dbReference type="PANTHER" id="PTHR25462:SF305">
    <property type="entry name" value="RING-TYPE DOMAIN-CONTAINING PROTEIN"/>
    <property type="match status" value="1"/>
</dbReference>
<evidence type="ECO:0000256" key="1">
    <source>
        <dbReference type="PROSITE-ProRule" id="PRU00024"/>
    </source>
</evidence>
<organism evidence="3 4">
    <name type="scientific">Dreissena polymorpha</name>
    <name type="common">Zebra mussel</name>
    <name type="synonym">Mytilus polymorpha</name>
    <dbReference type="NCBI Taxonomy" id="45954"/>
    <lineage>
        <taxon>Eukaryota</taxon>
        <taxon>Metazoa</taxon>
        <taxon>Spiralia</taxon>
        <taxon>Lophotrochozoa</taxon>
        <taxon>Mollusca</taxon>
        <taxon>Bivalvia</taxon>
        <taxon>Autobranchia</taxon>
        <taxon>Heteroconchia</taxon>
        <taxon>Euheterodonta</taxon>
        <taxon>Imparidentia</taxon>
        <taxon>Neoheterodontei</taxon>
        <taxon>Myida</taxon>
        <taxon>Dreissenoidea</taxon>
        <taxon>Dreissenidae</taxon>
        <taxon>Dreissena</taxon>
    </lineage>
</organism>
<dbReference type="GO" id="GO:0005654">
    <property type="term" value="C:nucleoplasm"/>
    <property type="evidence" value="ECO:0007669"/>
    <property type="project" value="TreeGrafter"/>
</dbReference>
<dbReference type="OrthoDB" id="6119439at2759"/>
<protein>
    <recommendedName>
        <fullName evidence="2">B box-type domain-containing protein</fullName>
    </recommendedName>
</protein>
<dbReference type="Gene3D" id="2.120.10.30">
    <property type="entry name" value="TolB, C-terminal domain"/>
    <property type="match status" value="1"/>
</dbReference>
<gene>
    <name evidence="3" type="ORF">DPMN_143247</name>
</gene>
<name>A0A9D4GD92_DREPO</name>
<dbReference type="Gene3D" id="3.30.160.60">
    <property type="entry name" value="Classic Zinc Finger"/>
    <property type="match status" value="1"/>
</dbReference>
<dbReference type="AlphaFoldDB" id="A0A9D4GD92"/>